<gene>
    <name evidence="2" type="ORF">EOD39_8857</name>
</gene>
<dbReference type="EMBL" id="SCEB01000138">
    <property type="protein sequence ID" value="RXN00717.1"/>
    <property type="molecule type" value="Genomic_DNA"/>
</dbReference>
<feature type="coiled-coil region" evidence="1">
    <location>
        <begin position="249"/>
        <end position="360"/>
    </location>
</feature>
<sequence length="1037" mass="118734">MRESQKTSAASSGKSSADEIARLQEIIVHLQKEREHSQKSEGSSFDTEEDLRWKLNRSEKEKLDIITKYNEEISRYESQVAKLRAQLEKGEAIRQNVEYEIALVRKDAGLEKCTAEERMANLYQVKEQLKAQNEEMQQRIADLQNALHISQKAREEDQHVLQSELEERDRIIQTCNTDTELLSAERDRLEEVLQLLFLFKANERKAYFQEAYESCMRELELLLHHCNMSGLRTSGERDKEKPQNFTVIIENLRRTLTCYQDRFEDTSNELVQMTKECQLKEETIQAQNKEIEEAQQNLSDASNELSELRSECADREALVGKAEMELQNMRHHWETEKMHAMEAENEIQKLTQVHQKDSEEKLTFLHNLYQHLVAGCVLIKQPEGLLGRFSWPELCTVLQEHVDALTSDLHRANEKISHLEYVCKNRDDAVKELQQTQENMFCKLAKQVKGREAGWQKQKKDLEQHYSALIGEVHARAQNCQGVADKANEKVASLEKIRDQMALELLHLKQVLPGTQRENAALLSACALMAGALYPLYCNLCAISSQKDMLLEQVNATLAFKNQIETLVLALSSEDKKEEKRGGNVPRLQSNGLIKVFRKGVIAVIAARRFQRLGKASRYLFSWADGFQELPGLTVYMGWTKPSQQSKSKNKENKHGIQALKWFTSSDLLAIVVSSMMELQDTISKTDPSAPSASRILVSAAQSSFSKLMDRLRVEMDNGSGESAKPIRYGEKGTLQTVSILQGRILEFTQRLHAAEVERRNLRMELSQFKRSMNEMRKEADKALGLKEKLKEFKQAAMVPLERFENVCEELNSALLREQQAQMLLHEQAQQLQELGLRLEQHSGEEAEKDQTLTEAVKSLSEAKMELRRKDQSLRQLRKHLSQLEQDKRRLEESIRDAESALCMAAKSKDFIAGYMNSVEGSVKEVNERLSLSWTAAAKNDFTLQVPKYLETFGAEGLKGGPEVVACQNFITSFMDLYQLACSKISTLETELSSHQQHIAALKSELQTACLRDNEEFLPVSLSYNLFHTVRQFNNTF</sequence>
<reference evidence="2 3" key="1">
    <citation type="submission" date="2019-01" db="EMBL/GenBank/DDBJ databases">
        <title>Draft Genome and Complete Hox-Cluster Characterization of the Sterlet Sturgeon (Acipenser ruthenus).</title>
        <authorList>
            <person name="Wei Q."/>
        </authorList>
    </citation>
    <scope>NUCLEOTIDE SEQUENCE [LARGE SCALE GENOMIC DNA]</scope>
    <source>
        <strain evidence="2">WHYD16114868_AA</strain>
        <tissue evidence="2">Blood</tissue>
    </source>
</reference>
<dbReference type="Proteomes" id="UP000289886">
    <property type="component" value="Unassembled WGS sequence"/>
</dbReference>
<protein>
    <submittedName>
        <fullName evidence="2">Coiled-coil domain-containing protein 171</fullName>
    </submittedName>
</protein>
<dbReference type="AlphaFoldDB" id="A0A662YXC6"/>
<comment type="caution">
    <text evidence="2">The sequence shown here is derived from an EMBL/GenBank/DDBJ whole genome shotgun (WGS) entry which is preliminary data.</text>
</comment>
<evidence type="ECO:0000256" key="1">
    <source>
        <dbReference type="SAM" id="Coils"/>
    </source>
</evidence>
<evidence type="ECO:0000313" key="3">
    <source>
        <dbReference type="Proteomes" id="UP000289886"/>
    </source>
</evidence>
<name>A0A662YXC6_ACIRT</name>
<organism evidence="2 3">
    <name type="scientific">Acipenser ruthenus</name>
    <name type="common">Sterlet sturgeon</name>
    <dbReference type="NCBI Taxonomy" id="7906"/>
    <lineage>
        <taxon>Eukaryota</taxon>
        <taxon>Metazoa</taxon>
        <taxon>Chordata</taxon>
        <taxon>Craniata</taxon>
        <taxon>Vertebrata</taxon>
        <taxon>Euteleostomi</taxon>
        <taxon>Actinopterygii</taxon>
        <taxon>Chondrostei</taxon>
        <taxon>Acipenseriformes</taxon>
        <taxon>Acipenseridae</taxon>
        <taxon>Acipenser</taxon>
    </lineage>
</organism>
<keyword evidence="1" id="KW-0175">Coiled coil</keyword>
<accession>A0A662YXC6</accession>
<dbReference type="PANTHER" id="PTHR37476:SF1">
    <property type="entry name" value="COILED-COIL DOMAIN-CONTAINING PROTEIN 171"/>
    <property type="match status" value="1"/>
</dbReference>
<evidence type="ECO:0000313" key="2">
    <source>
        <dbReference type="EMBL" id="RXN00717.1"/>
    </source>
</evidence>
<feature type="coiled-coil region" evidence="1">
    <location>
        <begin position="66"/>
        <end position="153"/>
    </location>
</feature>
<keyword evidence="3" id="KW-1185">Reference proteome</keyword>
<proteinExistence type="predicted"/>
<feature type="coiled-coil region" evidence="1">
    <location>
        <begin position="745"/>
        <end position="901"/>
    </location>
</feature>
<dbReference type="PANTHER" id="PTHR37476">
    <property type="entry name" value="COILED-COIL DOMAIN-CONTAINING PROTEIN 171"/>
    <property type="match status" value="1"/>
</dbReference>